<keyword evidence="4" id="KW-1185">Reference proteome</keyword>
<feature type="compositionally biased region" description="Acidic residues" evidence="1">
    <location>
        <begin position="268"/>
        <end position="280"/>
    </location>
</feature>
<dbReference type="CDD" id="cd06869">
    <property type="entry name" value="PX_UP2_fungi"/>
    <property type="match status" value="1"/>
</dbReference>
<feature type="region of interest" description="Disordered" evidence="1">
    <location>
        <begin position="231"/>
        <end position="301"/>
    </location>
</feature>
<dbReference type="InterPro" id="IPR001683">
    <property type="entry name" value="PX_dom"/>
</dbReference>
<dbReference type="SUPFAM" id="SSF64268">
    <property type="entry name" value="PX domain"/>
    <property type="match status" value="1"/>
</dbReference>
<evidence type="ECO:0000256" key="1">
    <source>
        <dbReference type="SAM" id="MobiDB-lite"/>
    </source>
</evidence>
<feature type="domain" description="PX" evidence="2">
    <location>
        <begin position="176"/>
        <end position="340"/>
    </location>
</feature>
<reference evidence="3 4" key="1">
    <citation type="submission" date="2016-07" db="EMBL/GenBank/DDBJ databases">
        <title>Pervasive Adenine N6-methylation of Active Genes in Fungi.</title>
        <authorList>
            <consortium name="DOE Joint Genome Institute"/>
            <person name="Mondo S.J."/>
            <person name="Dannebaum R.O."/>
            <person name="Kuo R.C."/>
            <person name="Labutti K."/>
            <person name="Haridas S."/>
            <person name="Kuo A."/>
            <person name="Salamov A."/>
            <person name="Ahrendt S.R."/>
            <person name="Lipzen A."/>
            <person name="Sullivan W."/>
            <person name="Andreopoulos W.B."/>
            <person name="Clum A."/>
            <person name="Lindquist E."/>
            <person name="Daum C."/>
            <person name="Ramamoorthy G.K."/>
            <person name="Gryganskyi A."/>
            <person name="Culley D."/>
            <person name="Magnuson J.K."/>
            <person name="James T.Y."/>
            <person name="O'Malley M.A."/>
            <person name="Stajich J.E."/>
            <person name="Spatafora J.W."/>
            <person name="Visel A."/>
            <person name="Grigoriev I.V."/>
        </authorList>
    </citation>
    <scope>NUCLEOTIDE SEQUENCE [LARGE SCALE GENOMIC DNA]</scope>
    <source>
        <strain evidence="3 4">12-1054</strain>
    </source>
</reference>
<dbReference type="Pfam" id="PF12828">
    <property type="entry name" value="PXB"/>
    <property type="match status" value="1"/>
</dbReference>
<dbReference type="AlphaFoldDB" id="A0A1Y2FFH6"/>
<dbReference type="PANTHER" id="PTHR47185:SF1">
    <property type="entry name" value="PX DOMAIN-CONTAINING PROTEIN YPR097W"/>
    <property type="match status" value="1"/>
</dbReference>
<dbReference type="InterPro" id="IPR036871">
    <property type="entry name" value="PX_dom_sf"/>
</dbReference>
<sequence>MNSLGDAHRRHYLKKVLLTHLIEQELAALNDPAALARLGPPFKARIDSQLTNGTVKSDAMQETELPILRFVFTKYVATFPFLQKANPEAFWQDKVQVFMEAFAEKRISSSDDRAESSKREKLGARIHSMLVLLFNAGLKAGDEQPVPLPQSTHTPQPAARTEPIEMREMVNGLAVNVAGVRTVTKKRRVHRRETHSEFLIVTYRAEVKAPITVARRYGAFKRLQAQLREEFPGKPLPRLPTKNKAPSTVTSYMPSSFNPFAAPRPSLDEDSGESAEEADEERPPSSSPSSSTASMTTKKTVLREKQRLTLRAYLRALLKDPQLAKSTALKHFLADEPLKSLTSEEQLDMATRQELDSQRQGDQARFLEAAKERAEELSTYMDTFKEQLVKDNGLSKIFSAFRECSTVEELPVEYRKVIEWGRIELSSTLYQLFVSNDNASEFFTQAKRLHALFPYAVLKNIIRFSNPMMMMRAGLDLFLATPFGRASLLQRMFSQTLTEDLKEIEQSIAEIRVRIGNDALCDKIYNFVHADEATQERVRILAEEDEVDLVVALMRTDETEVAPKLDGPALTRVFLANVAWTTALESEGAGAAYNADNARLYGHFLQLLKLTTRARDKHQLMALLFDGATSGLMKDIVTIFYEPLARVYKAASVHNSIMDFSRFADDTIATVAAAQAQEATLDGSAQLVQTFLDLTARHQNSFFRFVHEAHSHDDGLFADLMAWIEEILQFLREGAVEQLDLDALFEQACNAGILDKDKALVELDAVVGWNAEMKVWRMERFQRKMAAQAAVNGATVDNGYPLGSLSGADFGLDQDDLEEVMYEEASDEEGGDVVGETLEEEMDDLDPLEAELKRRKRKRALALMHAAEPQPPATEELLKLSASFRGQVRRILAAS</sequence>
<dbReference type="Gene3D" id="3.30.1520.10">
    <property type="entry name" value="Phox-like domain"/>
    <property type="match status" value="1"/>
</dbReference>
<evidence type="ECO:0000313" key="3">
    <source>
        <dbReference type="EMBL" id="ORY82662.1"/>
    </source>
</evidence>
<dbReference type="InterPro" id="IPR024554">
    <property type="entry name" value="LEC1-like_C"/>
</dbReference>
<dbReference type="Pfam" id="PF12825">
    <property type="entry name" value="DUF3818"/>
    <property type="match status" value="1"/>
</dbReference>
<organism evidence="3 4">
    <name type="scientific">Protomyces lactucae-debilis</name>
    <dbReference type="NCBI Taxonomy" id="2754530"/>
    <lineage>
        <taxon>Eukaryota</taxon>
        <taxon>Fungi</taxon>
        <taxon>Dikarya</taxon>
        <taxon>Ascomycota</taxon>
        <taxon>Taphrinomycotina</taxon>
        <taxon>Taphrinomycetes</taxon>
        <taxon>Taphrinales</taxon>
        <taxon>Protomycetaceae</taxon>
        <taxon>Protomyces</taxon>
    </lineage>
</organism>
<dbReference type="Pfam" id="PF00787">
    <property type="entry name" value="PX"/>
    <property type="match status" value="1"/>
</dbReference>
<dbReference type="SMART" id="SM00312">
    <property type="entry name" value="PX"/>
    <property type="match status" value="1"/>
</dbReference>
<comment type="caution">
    <text evidence="3">The sequence shown here is derived from an EMBL/GenBank/DDBJ whole genome shotgun (WGS) entry which is preliminary data.</text>
</comment>
<dbReference type="OrthoDB" id="2117459at2759"/>
<dbReference type="InterPro" id="IPR024555">
    <property type="entry name" value="PX-associated"/>
</dbReference>
<accession>A0A1Y2FFH6</accession>
<dbReference type="GeneID" id="63785912"/>
<dbReference type="OMA" id="MGWLEGI"/>
<proteinExistence type="predicted"/>
<name>A0A1Y2FFH6_PROLT</name>
<dbReference type="GO" id="GO:0035091">
    <property type="term" value="F:phosphatidylinositol binding"/>
    <property type="evidence" value="ECO:0007669"/>
    <property type="project" value="InterPro"/>
</dbReference>
<dbReference type="PROSITE" id="PS50195">
    <property type="entry name" value="PX"/>
    <property type="match status" value="1"/>
</dbReference>
<evidence type="ECO:0000313" key="4">
    <source>
        <dbReference type="Proteomes" id="UP000193685"/>
    </source>
</evidence>
<dbReference type="InterPro" id="IPR047168">
    <property type="entry name" value="LEC1-like"/>
</dbReference>
<dbReference type="PANTHER" id="PTHR47185">
    <property type="entry name" value="PX DOMAIN-CONTAINING PROTEIN YPR097W"/>
    <property type="match status" value="1"/>
</dbReference>
<dbReference type="RefSeq" id="XP_040725533.1">
    <property type="nucleotide sequence ID" value="XM_040869313.1"/>
</dbReference>
<dbReference type="Proteomes" id="UP000193685">
    <property type="component" value="Unassembled WGS sequence"/>
</dbReference>
<gene>
    <name evidence="3" type="ORF">BCR37DRAFT_379682</name>
</gene>
<dbReference type="EMBL" id="MCFI01000009">
    <property type="protein sequence ID" value="ORY82662.1"/>
    <property type="molecule type" value="Genomic_DNA"/>
</dbReference>
<evidence type="ECO:0000259" key="2">
    <source>
        <dbReference type="PROSITE" id="PS50195"/>
    </source>
</evidence>
<feature type="compositionally biased region" description="Polar residues" evidence="1">
    <location>
        <begin position="244"/>
        <end position="258"/>
    </location>
</feature>
<dbReference type="STRING" id="56484.A0A1Y2FFH6"/>
<protein>
    <recommendedName>
        <fullName evidence="2">PX domain-containing protein</fullName>
    </recommendedName>
</protein>